<organism evidence="5 6">
    <name type="scientific">Parapedobacter luteus</name>
    <dbReference type="NCBI Taxonomy" id="623280"/>
    <lineage>
        <taxon>Bacteria</taxon>
        <taxon>Pseudomonadati</taxon>
        <taxon>Bacteroidota</taxon>
        <taxon>Sphingobacteriia</taxon>
        <taxon>Sphingobacteriales</taxon>
        <taxon>Sphingobacteriaceae</taxon>
        <taxon>Parapedobacter</taxon>
    </lineage>
</organism>
<dbReference type="OrthoDB" id="9774290at2"/>
<dbReference type="SUPFAM" id="SSF110738">
    <property type="entry name" value="Glycerate kinase I"/>
    <property type="match status" value="1"/>
</dbReference>
<dbReference type="AlphaFoldDB" id="A0A1T5AH71"/>
<sequence length="379" mass="39374">MHILIAPNAFKHALDAPKAAACIRSGLLASRLSCTCECFPIGDGGNGTCRLIIDKLHGEVVKTRVADPLGRPVEASYGLIHDRQTAVIEMADSSGLHLLKPEELAPLRASSYGTGQLMTAALAKGVKKIILGMGGSATVDGGSGILSALGVRFLDRQGKEITALPSGLAHLHAIDASGLDKRLASCTIDILCDVANPLLGRDGAAHVFGPQKGASPADVAQLEEILAHYAQVVLDQSGRDITSITSGGVAGGASAGLFGLLDARLVNGIDYFLQLTDFLKSLEESDLVITGEGSLDGQTLYGKGPYGVALQAKEMKKPVIGLAGKVPMDRLTGLEDYFDLILAIGNGPMPLENALQATAENLERVALQIGNLLSALNAK</sequence>
<gene>
    <name evidence="5" type="ORF">SAMN05660226_00722</name>
</gene>
<dbReference type="InterPro" id="IPR018193">
    <property type="entry name" value="Glyc_kinase_flavodox-like_fold"/>
</dbReference>
<keyword evidence="2 4" id="KW-0808">Transferase</keyword>
<evidence type="ECO:0000256" key="3">
    <source>
        <dbReference type="ARBA" id="ARBA00022777"/>
    </source>
</evidence>
<evidence type="ECO:0000256" key="1">
    <source>
        <dbReference type="ARBA" id="ARBA00006284"/>
    </source>
</evidence>
<dbReference type="PANTHER" id="PTHR21599:SF0">
    <property type="entry name" value="GLYCERATE KINASE"/>
    <property type="match status" value="1"/>
</dbReference>
<dbReference type="PANTHER" id="PTHR21599">
    <property type="entry name" value="GLYCERATE KINASE"/>
    <property type="match status" value="1"/>
</dbReference>
<proteinExistence type="inferred from homology"/>
<dbReference type="NCBIfam" id="TIGR00045">
    <property type="entry name" value="glycerate kinase"/>
    <property type="match status" value="1"/>
</dbReference>
<keyword evidence="6" id="KW-1185">Reference proteome</keyword>
<dbReference type="GO" id="GO:0008887">
    <property type="term" value="F:glycerate kinase activity"/>
    <property type="evidence" value="ECO:0007669"/>
    <property type="project" value="UniProtKB-UniRule"/>
</dbReference>
<accession>A0A1T5AH71</accession>
<dbReference type="EMBL" id="FUYS01000002">
    <property type="protein sequence ID" value="SKB33983.1"/>
    <property type="molecule type" value="Genomic_DNA"/>
</dbReference>
<reference evidence="5 6" key="1">
    <citation type="submission" date="2017-02" db="EMBL/GenBank/DDBJ databases">
        <authorList>
            <person name="Peterson S.W."/>
        </authorList>
    </citation>
    <scope>NUCLEOTIDE SEQUENCE [LARGE SCALE GENOMIC DNA]</scope>
    <source>
        <strain evidence="5 6">DSM 22899</strain>
    </source>
</reference>
<dbReference type="InterPro" id="IPR036129">
    <property type="entry name" value="Glycerate_kinase_sf"/>
</dbReference>
<dbReference type="Proteomes" id="UP000190541">
    <property type="component" value="Unassembled WGS sequence"/>
</dbReference>
<evidence type="ECO:0000256" key="4">
    <source>
        <dbReference type="PIRNR" id="PIRNR006078"/>
    </source>
</evidence>
<evidence type="ECO:0000256" key="2">
    <source>
        <dbReference type="ARBA" id="ARBA00022679"/>
    </source>
</evidence>
<evidence type="ECO:0000313" key="6">
    <source>
        <dbReference type="Proteomes" id="UP000190541"/>
    </source>
</evidence>
<dbReference type="Pfam" id="PF02595">
    <property type="entry name" value="Gly_kinase"/>
    <property type="match status" value="1"/>
</dbReference>
<dbReference type="RefSeq" id="WP_079715472.1">
    <property type="nucleotide sequence ID" value="NZ_FUYS01000002.1"/>
</dbReference>
<dbReference type="InterPro" id="IPR018197">
    <property type="entry name" value="Glycerate_kinase_RE-like"/>
</dbReference>
<dbReference type="Gene3D" id="3.90.1510.10">
    <property type="entry name" value="Glycerate kinase, domain 2"/>
    <property type="match status" value="1"/>
</dbReference>
<dbReference type="Gene3D" id="3.40.50.10350">
    <property type="entry name" value="Glycerate kinase, domain 1"/>
    <property type="match status" value="1"/>
</dbReference>
<keyword evidence="3 4" id="KW-0418">Kinase</keyword>
<dbReference type="STRING" id="623280.SAMN05660226_00722"/>
<comment type="similarity">
    <text evidence="1 4">Belongs to the glycerate kinase type-1 family.</text>
</comment>
<dbReference type="GO" id="GO:0031388">
    <property type="term" value="P:organic acid phosphorylation"/>
    <property type="evidence" value="ECO:0007669"/>
    <property type="project" value="UniProtKB-UniRule"/>
</dbReference>
<dbReference type="InterPro" id="IPR004381">
    <property type="entry name" value="Glycerate_kinase"/>
</dbReference>
<dbReference type="PIRSF" id="PIRSF006078">
    <property type="entry name" value="GlxK"/>
    <property type="match status" value="1"/>
</dbReference>
<protein>
    <submittedName>
        <fullName evidence="5">Glycerate kinase</fullName>
    </submittedName>
</protein>
<evidence type="ECO:0000313" key="5">
    <source>
        <dbReference type="EMBL" id="SKB33983.1"/>
    </source>
</evidence>
<name>A0A1T5AH71_9SPHI</name>